<evidence type="ECO:0000313" key="2">
    <source>
        <dbReference type="EMBL" id="OGC33835.1"/>
    </source>
</evidence>
<accession>A0A1F4TM94</accession>
<feature type="transmembrane region" description="Helical" evidence="1">
    <location>
        <begin position="67"/>
        <end position="100"/>
    </location>
</feature>
<reference evidence="2 3" key="1">
    <citation type="journal article" date="2016" name="Nat. Commun.">
        <title>Thousands of microbial genomes shed light on interconnected biogeochemical processes in an aquifer system.</title>
        <authorList>
            <person name="Anantharaman K."/>
            <person name="Brown C.T."/>
            <person name="Hug L.A."/>
            <person name="Sharon I."/>
            <person name="Castelle C.J."/>
            <person name="Probst A.J."/>
            <person name="Thomas B.C."/>
            <person name="Singh A."/>
            <person name="Wilkins M.J."/>
            <person name="Karaoz U."/>
            <person name="Brodie E.L."/>
            <person name="Williams K.H."/>
            <person name="Hubbard S.S."/>
            <person name="Banfield J.F."/>
        </authorList>
    </citation>
    <scope>NUCLEOTIDE SEQUENCE [LARGE SCALE GENOMIC DNA]</scope>
</reference>
<organism evidence="2 3">
    <name type="scientific">candidate division WOR-1 bacterium RIFOXYC2_FULL_41_25</name>
    <dbReference type="NCBI Taxonomy" id="1802586"/>
    <lineage>
        <taxon>Bacteria</taxon>
        <taxon>Bacillati</taxon>
        <taxon>Saganbacteria</taxon>
    </lineage>
</organism>
<dbReference type="AlphaFoldDB" id="A0A1F4TM94"/>
<comment type="caution">
    <text evidence="2">The sequence shown here is derived from an EMBL/GenBank/DDBJ whole genome shotgun (WGS) entry which is preliminary data.</text>
</comment>
<keyword evidence="1" id="KW-0472">Membrane</keyword>
<dbReference type="Proteomes" id="UP000177309">
    <property type="component" value="Unassembled WGS sequence"/>
</dbReference>
<name>A0A1F4TM94_UNCSA</name>
<sequence>MGAAKGSLDRKFVSVSWALFLIMIGGLWLVPAHQVPESAWLLGVGLIFLGLNAARHFHGLQVRTITVILGIIALTCGIGGLFGIIFPVFPILLIILGASIILDNFSGKSSCGCDCSGEDCK</sequence>
<evidence type="ECO:0000256" key="1">
    <source>
        <dbReference type="SAM" id="Phobius"/>
    </source>
</evidence>
<keyword evidence="1" id="KW-1133">Transmembrane helix</keyword>
<gene>
    <name evidence="2" type="ORF">A2462_01950</name>
</gene>
<dbReference type="EMBL" id="MEUI01000027">
    <property type="protein sequence ID" value="OGC33835.1"/>
    <property type="molecule type" value="Genomic_DNA"/>
</dbReference>
<evidence type="ECO:0000313" key="3">
    <source>
        <dbReference type="Proteomes" id="UP000177309"/>
    </source>
</evidence>
<feature type="transmembrane region" description="Helical" evidence="1">
    <location>
        <begin position="12"/>
        <end position="32"/>
    </location>
</feature>
<proteinExistence type="predicted"/>
<feature type="transmembrane region" description="Helical" evidence="1">
    <location>
        <begin position="38"/>
        <end position="55"/>
    </location>
</feature>
<keyword evidence="1" id="KW-0812">Transmembrane</keyword>
<protein>
    <submittedName>
        <fullName evidence="2">Uncharacterized protein</fullName>
    </submittedName>
</protein>